<evidence type="ECO:0000256" key="1">
    <source>
        <dbReference type="SAM" id="Phobius"/>
    </source>
</evidence>
<feature type="transmembrane region" description="Helical" evidence="1">
    <location>
        <begin position="346"/>
        <end position="379"/>
    </location>
</feature>
<gene>
    <name evidence="2" type="ORF">ACFQ5L_09640</name>
</gene>
<dbReference type="RefSeq" id="WP_171001649.1">
    <property type="nucleotide sequence ID" value="NZ_BJDL01000042.1"/>
</dbReference>
<feature type="transmembrane region" description="Helical" evidence="1">
    <location>
        <begin position="20"/>
        <end position="38"/>
    </location>
</feature>
<keyword evidence="1" id="KW-0472">Membrane</keyword>
<feature type="transmembrane region" description="Helical" evidence="1">
    <location>
        <begin position="193"/>
        <end position="220"/>
    </location>
</feature>
<dbReference type="EMBL" id="JBHTOJ010000031">
    <property type="protein sequence ID" value="MFD1421199.1"/>
    <property type="molecule type" value="Genomic_DNA"/>
</dbReference>
<comment type="caution">
    <text evidence="2">The sequence shown here is derived from an EMBL/GenBank/DDBJ whole genome shotgun (WGS) entry which is preliminary data.</text>
</comment>
<feature type="transmembrane region" description="Helical" evidence="1">
    <location>
        <begin position="50"/>
        <end position="67"/>
    </location>
</feature>
<feature type="transmembrane region" description="Helical" evidence="1">
    <location>
        <begin position="73"/>
        <end position="100"/>
    </location>
</feature>
<keyword evidence="3" id="KW-1185">Reference proteome</keyword>
<protein>
    <recommendedName>
        <fullName evidence="4">Polysaccharide polymerase</fullName>
    </recommendedName>
</protein>
<keyword evidence="1" id="KW-1133">Transmembrane helix</keyword>
<feature type="transmembrane region" description="Helical" evidence="1">
    <location>
        <begin position="121"/>
        <end position="140"/>
    </location>
</feature>
<feature type="transmembrane region" description="Helical" evidence="1">
    <location>
        <begin position="160"/>
        <end position="181"/>
    </location>
</feature>
<dbReference type="Proteomes" id="UP001597188">
    <property type="component" value="Unassembled WGS sequence"/>
</dbReference>
<evidence type="ECO:0000313" key="3">
    <source>
        <dbReference type="Proteomes" id="UP001597188"/>
    </source>
</evidence>
<evidence type="ECO:0008006" key="4">
    <source>
        <dbReference type="Google" id="ProtNLM"/>
    </source>
</evidence>
<feature type="transmembrane region" description="Helical" evidence="1">
    <location>
        <begin position="240"/>
        <end position="262"/>
    </location>
</feature>
<reference evidence="3" key="1">
    <citation type="journal article" date="2019" name="Int. J. Syst. Evol. Microbiol.">
        <title>The Global Catalogue of Microorganisms (GCM) 10K type strain sequencing project: providing services to taxonomists for standard genome sequencing and annotation.</title>
        <authorList>
            <consortium name="The Broad Institute Genomics Platform"/>
            <consortium name="The Broad Institute Genome Sequencing Center for Infectious Disease"/>
            <person name="Wu L."/>
            <person name="Ma J."/>
        </authorList>
    </citation>
    <scope>NUCLEOTIDE SEQUENCE [LARGE SCALE GENOMIC DNA]</scope>
    <source>
        <strain evidence="3">CCM 8931</strain>
    </source>
</reference>
<accession>A0ABW4C4B1</accession>
<evidence type="ECO:0000313" key="2">
    <source>
        <dbReference type="EMBL" id="MFD1421199.1"/>
    </source>
</evidence>
<keyword evidence="1" id="KW-0812">Transmembrane</keyword>
<name>A0ABW4C4B1_9LACO</name>
<sequence length="391" mass="44739">MTTKVNMNKVIPDSGTLRERIFFGLYALYEVCYYLFGVSSINSFFNTSKLTLSVNLLVIIGLTFFVVTNKYTFNQIVLVSISILLGLYAFFIIKLNVLLMGVMFMAAAKNVNLNRFIKKDFYLRTILLSMIILANRIGWIPSRTGLREGKLFTIVRDTLGFGQFNITGALIMICVLEYVYLNFGRLTSWSYQVIALVVVLTLVLTNSRGSMLAVILYVLASWATQYHLKKFKVFALRLAVYSKYIFILFTLISTITVALFNYGSAAWRTINYVTSDRVNILNQYFHQFGIPLLPQVVKDYRSAGIIVMDNIYVTLAIQYGVLILIMFVIYYYILCNNALFKGNIEFIILVITLMVFGMIESTFFIPGINFTVMMVFANLTPQKEHKLRSEL</sequence>
<feature type="transmembrane region" description="Helical" evidence="1">
    <location>
        <begin position="311"/>
        <end position="334"/>
    </location>
</feature>
<organism evidence="2 3">
    <name type="scientific">Lactiplantibacillus songbeiensis</name>
    <dbReference type="NCBI Taxonomy" id="2559920"/>
    <lineage>
        <taxon>Bacteria</taxon>
        <taxon>Bacillati</taxon>
        <taxon>Bacillota</taxon>
        <taxon>Bacilli</taxon>
        <taxon>Lactobacillales</taxon>
        <taxon>Lactobacillaceae</taxon>
        <taxon>Lactiplantibacillus</taxon>
    </lineage>
</organism>
<proteinExistence type="predicted"/>